<keyword evidence="2" id="KW-1185">Reference proteome</keyword>
<evidence type="ECO:0000313" key="2">
    <source>
        <dbReference type="Proteomes" id="UP000002892"/>
    </source>
</evidence>
<evidence type="ECO:0000313" key="1">
    <source>
        <dbReference type="EMBL" id="AFM43618.1"/>
    </source>
</evidence>
<name>I4DCU4_DESAJ</name>
<organism evidence="1 2">
    <name type="scientific">Desulfosporosinus acidiphilus (strain DSM 22704 / JCM 16185 / SJ4)</name>
    <dbReference type="NCBI Taxonomy" id="646529"/>
    <lineage>
        <taxon>Bacteria</taxon>
        <taxon>Bacillati</taxon>
        <taxon>Bacillota</taxon>
        <taxon>Clostridia</taxon>
        <taxon>Eubacteriales</taxon>
        <taxon>Desulfitobacteriaceae</taxon>
        <taxon>Desulfosporosinus</taxon>
    </lineage>
</organism>
<dbReference type="EMBL" id="CP003640">
    <property type="protein sequence ID" value="AFM43618.1"/>
    <property type="molecule type" value="Genomic_DNA"/>
</dbReference>
<dbReference type="InterPro" id="IPR025855">
    <property type="entry name" value="Replic_Relax"/>
</dbReference>
<dbReference type="AlphaFoldDB" id="I4DCU4"/>
<accession>I4DCU4</accession>
<dbReference type="Pfam" id="PF13814">
    <property type="entry name" value="Replic_Relax"/>
    <property type="match status" value="1"/>
</dbReference>
<sequence length="315" mass="36227">MNFSTSLWNNWLIPKLYMSDSPNANTPIINILDKDKSPVNLQIRDAQMLATILGARFITTQQLAACFWQNTDRKSEDADRACRRRLNTLWDYGLLARIRPRAKAKMGSLPWIWAVTSRGVQILEHTRLPIYMDRLKKDKFDETNIHLPSQLTMQHSILVAEFGSRCLSNGGEWFFEGEAIAALDVKLSDSKSRFYYPDAVLDWPSQEGEKITWLLELERSANQRRFREKMNVWRSLRLIAKNDGRLGKEFVVMVGRISDTYPDRDERSLLPLARLLVKDSALLDFIKFIGVPDRSSTDFQASPMDAATFLLKHGG</sequence>
<dbReference type="Proteomes" id="UP000002892">
    <property type="component" value="Plasmid pDESACI.01"/>
</dbReference>
<reference evidence="2" key="1">
    <citation type="journal article" date="2012" name="J. Bacteriol.">
        <title>Complete genome sequences of Desulfosporosinus orientis DSM765T, Desulfosporosinus youngiae DSM17734T, Desulfosporosinus meridiei DSM13257T, and Desulfosporosinus acidiphilus DSM22704T.</title>
        <authorList>
            <person name="Pester M."/>
            <person name="Brambilla E."/>
            <person name="Alazard D."/>
            <person name="Rattei T."/>
            <person name="Weinmaier T."/>
            <person name="Han J."/>
            <person name="Lucas S."/>
            <person name="Lapidus A."/>
            <person name="Cheng J.F."/>
            <person name="Goodwin L."/>
            <person name="Pitluck S."/>
            <person name="Peters L."/>
            <person name="Ovchinnikova G."/>
            <person name="Teshima H."/>
            <person name="Detter J.C."/>
            <person name="Han C.S."/>
            <person name="Tapia R."/>
            <person name="Land M.L."/>
            <person name="Hauser L."/>
            <person name="Kyrpides N.C."/>
            <person name="Ivanova N.N."/>
            <person name="Pagani I."/>
            <person name="Huntmann M."/>
            <person name="Wei C.L."/>
            <person name="Davenport K.W."/>
            <person name="Daligault H."/>
            <person name="Chain P.S."/>
            <person name="Chen A."/>
            <person name="Mavromatis K."/>
            <person name="Markowitz V."/>
            <person name="Szeto E."/>
            <person name="Mikhailova N."/>
            <person name="Pati A."/>
            <person name="Wagner M."/>
            <person name="Woyke T."/>
            <person name="Ollivier B."/>
            <person name="Klenk H.P."/>
            <person name="Spring S."/>
            <person name="Loy A."/>
        </authorList>
    </citation>
    <scope>NUCLEOTIDE SEQUENCE [LARGE SCALE GENOMIC DNA]</scope>
    <source>
        <strain evidence="2">DSM 22704 / JCM 16185 / SJ4</strain>
    </source>
</reference>
<keyword evidence="1" id="KW-0614">Plasmid</keyword>
<dbReference type="KEGG" id="dai:Desaci_4794"/>
<protein>
    <submittedName>
        <fullName evidence="1">Uncharacterized protein</fullName>
    </submittedName>
</protein>
<geneLocation type="plasmid" evidence="1 2">
    <name>pDESACI.01</name>
</geneLocation>
<gene>
    <name evidence="1" type="ordered locus">Desaci_4794</name>
</gene>
<proteinExistence type="predicted"/>
<dbReference type="HOGENOM" id="CLU_882021_0_0_9"/>